<comment type="similarity">
    <text evidence="1">Belongs to the BCP1 family.</text>
</comment>
<dbReference type="OrthoDB" id="27543at2759"/>
<feature type="region of interest" description="Disordered" evidence="2">
    <location>
        <begin position="1"/>
        <end position="23"/>
    </location>
</feature>
<accession>E4XRY2</accession>
<dbReference type="Proteomes" id="UP000001307">
    <property type="component" value="Unassembled WGS sequence"/>
</dbReference>
<proteinExistence type="inferred from homology"/>
<dbReference type="Pfam" id="PF13862">
    <property type="entry name" value="BCCIP"/>
    <property type="match status" value="1"/>
</dbReference>
<dbReference type="AlphaFoldDB" id="E4XRY2"/>
<organism evidence="3">
    <name type="scientific">Oikopleura dioica</name>
    <name type="common">Tunicate</name>
    <dbReference type="NCBI Taxonomy" id="34765"/>
    <lineage>
        <taxon>Eukaryota</taxon>
        <taxon>Metazoa</taxon>
        <taxon>Chordata</taxon>
        <taxon>Tunicata</taxon>
        <taxon>Appendicularia</taxon>
        <taxon>Copelata</taxon>
        <taxon>Oikopleuridae</taxon>
        <taxon>Oikopleura</taxon>
    </lineage>
</organism>
<feature type="compositionally biased region" description="Basic and acidic residues" evidence="2">
    <location>
        <begin position="7"/>
        <end position="17"/>
    </location>
</feature>
<gene>
    <name evidence="3" type="ORF">GSOID_T00001927001</name>
</gene>
<evidence type="ECO:0000256" key="2">
    <source>
        <dbReference type="SAM" id="MobiDB-lite"/>
    </source>
</evidence>
<evidence type="ECO:0000256" key="1">
    <source>
        <dbReference type="ARBA" id="ARBA00006781"/>
    </source>
</evidence>
<dbReference type="EMBL" id="FN653127">
    <property type="protein sequence ID" value="CBY12530.1"/>
    <property type="molecule type" value="Genomic_DNA"/>
</dbReference>
<dbReference type="PANTHER" id="PTHR13261:SF0">
    <property type="entry name" value="BRCA2 AND CDKN1A-INTERACTING PROTEIN"/>
    <property type="match status" value="1"/>
</dbReference>
<sequence>MSAKRSRMMDTDVAEDHDSSDDEVGMEIEDLKDQKVPMELKGLSIEEDDYFGIKQLLLPILPNSNVILADVANDIIGQNFIGHIIKQVDAQTEEANDEDPVLSISTILPLKNQKWAQDLGKHLIKKAESLKDINPLGLKSFLDGKNNAWMVNSRFVNFPARAEGLLSLLQDVQEASQKKHKSSWKFDSVLLMVPRMHPKSENEMESEVIYKNQEDELLIQGAEWSMEWNAENDFKQEEESVGWDDDDLYTRHMMVIVIKFDKLTEMIHLLPNWLLATQ</sequence>
<keyword evidence="4" id="KW-1185">Reference proteome</keyword>
<evidence type="ECO:0000313" key="4">
    <source>
        <dbReference type="Proteomes" id="UP000001307"/>
    </source>
</evidence>
<dbReference type="InterPro" id="IPR025602">
    <property type="entry name" value="BCP1_family"/>
</dbReference>
<evidence type="ECO:0000313" key="3">
    <source>
        <dbReference type="EMBL" id="CBY12530.1"/>
    </source>
</evidence>
<evidence type="ECO:0008006" key="5">
    <source>
        <dbReference type="Google" id="ProtNLM"/>
    </source>
</evidence>
<dbReference type="PANTHER" id="PTHR13261">
    <property type="entry name" value="BRCA2 AND CDKN1A INTERACTING PROTEIN"/>
    <property type="match status" value="1"/>
</dbReference>
<dbReference type="FunCoup" id="E4XRY2">
    <property type="interactions" value="260"/>
</dbReference>
<protein>
    <recommendedName>
        <fullName evidence="5">Protein BCCIP homolog</fullName>
    </recommendedName>
</protein>
<reference evidence="3" key="1">
    <citation type="journal article" date="2010" name="Science">
        <title>Plasticity of animal genome architecture unmasked by rapid evolution of a pelagic tunicate.</title>
        <authorList>
            <person name="Denoeud F."/>
            <person name="Henriet S."/>
            <person name="Mungpakdee S."/>
            <person name="Aury J.M."/>
            <person name="Da Silva C."/>
            <person name="Brinkmann H."/>
            <person name="Mikhaleva J."/>
            <person name="Olsen L.C."/>
            <person name="Jubin C."/>
            <person name="Canestro C."/>
            <person name="Bouquet J.M."/>
            <person name="Danks G."/>
            <person name="Poulain J."/>
            <person name="Campsteijn C."/>
            <person name="Adamski M."/>
            <person name="Cross I."/>
            <person name="Yadetie F."/>
            <person name="Muffato M."/>
            <person name="Louis A."/>
            <person name="Butcher S."/>
            <person name="Tsagkogeorga G."/>
            <person name="Konrad A."/>
            <person name="Singh S."/>
            <person name="Jensen M.F."/>
            <person name="Cong E.H."/>
            <person name="Eikeseth-Otteraa H."/>
            <person name="Noel B."/>
            <person name="Anthouard V."/>
            <person name="Porcel B.M."/>
            <person name="Kachouri-Lafond R."/>
            <person name="Nishino A."/>
            <person name="Ugolini M."/>
            <person name="Chourrout P."/>
            <person name="Nishida H."/>
            <person name="Aasland R."/>
            <person name="Huzurbazar S."/>
            <person name="Westhof E."/>
            <person name="Delsuc F."/>
            <person name="Lehrach H."/>
            <person name="Reinhardt R."/>
            <person name="Weissenbach J."/>
            <person name="Roy S.W."/>
            <person name="Artiguenave F."/>
            <person name="Postlethwait J.H."/>
            <person name="Manak J.R."/>
            <person name="Thompson E.M."/>
            <person name="Jaillon O."/>
            <person name="Du Pasquier L."/>
            <person name="Boudinot P."/>
            <person name="Liberles D.A."/>
            <person name="Volff J.N."/>
            <person name="Philippe H."/>
            <person name="Lenhard B."/>
            <person name="Roest Crollius H."/>
            <person name="Wincker P."/>
            <person name="Chourrout D."/>
        </authorList>
    </citation>
    <scope>NUCLEOTIDE SEQUENCE [LARGE SCALE GENOMIC DNA]</scope>
</reference>
<dbReference type="InParanoid" id="E4XRY2"/>
<dbReference type="GO" id="GO:0005634">
    <property type="term" value="C:nucleus"/>
    <property type="evidence" value="ECO:0007669"/>
    <property type="project" value="TreeGrafter"/>
</dbReference>
<name>E4XRY2_OIKDI</name>